<name>A0A1M4TR04_9BACT</name>
<dbReference type="PANTHER" id="PTHR48081">
    <property type="entry name" value="AB HYDROLASE SUPERFAMILY PROTEIN C4A8.06C"/>
    <property type="match status" value="1"/>
</dbReference>
<dbReference type="GO" id="GO:0016787">
    <property type="term" value="F:hydrolase activity"/>
    <property type="evidence" value="ECO:0007669"/>
    <property type="project" value="UniProtKB-KW"/>
</dbReference>
<reference evidence="3 4" key="1">
    <citation type="submission" date="2016-11" db="EMBL/GenBank/DDBJ databases">
        <authorList>
            <person name="Jaros S."/>
            <person name="Januszkiewicz K."/>
            <person name="Wedrychowicz H."/>
        </authorList>
    </citation>
    <scope>NUCLEOTIDE SEQUENCE [LARGE SCALE GENOMIC DNA]</scope>
    <source>
        <strain evidence="3 4">DSM 26910</strain>
    </source>
</reference>
<evidence type="ECO:0000259" key="2">
    <source>
        <dbReference type="Pfam" id="PF20434"/>
    </source>
</evidence>
<evidence type="ECO:0000256" key="1">
    <source>
        <dbReference type="ARBA" id="ARBA00022801"/>
    </source>
</evidence>
<dbReference type="InterPro" id="IPR049492">
    <property type="entry name" value="BD-FAE-like_dom"/>
</dbReference>
<proteinExistence type="predicted"/>
<dbReference type="InterPro" id="IPR050300">
    <property type="entry name" value="GDXG_lipolytic_enzyme"/>
</dbReference>
<dbReference type="OrthoDB" id="9803990at2"/>
<feature type="domain" description="BD-FAE-like" evidence="2">
    <location>
        <begin position="68"/>
        <end position="191"/>
    </location>
</feature>
<dbReference type="AlphaFoldDB" id="A0A1M4TR04"/>
<dbReference type="Proteomes" id="UP000184164">
    <property type="component" value="Unassembled WGS sequence"/>
</dbReference>
<evidence type="ECO:0000313" key="3">
    <source>
        <dbReference type="EMBL" id="SHE46883.1"/>
    </source>
</evidence>
<dbReference type="STRING" id="1484053.SAMN05444274_101437"/>
<organism evidence="3 4">
    <name type="scientific">Mariniphaga anaerophila</name>
    <dbReference type="NCBI Taxonomy" id="1484053"/>
    <lineage>
        <taxon>Bacteria</taxon>
        <taxon>Pseudomonadati</taxon>
        <taxon>Bacteroidota</taxon>
        <taxon>Bacteroidia</taxon>
        <taxon>Marinilabiliales</taxon>
        <taxon>Prolixibacteraceae</taxon>
        <taxon>Mariniphaga</taxon>
    </lineage>
</organism>
<keyword evidence="1" id="KW-0378">Hydrolase</keyword>
<dbReference type="SUPFAM" id="SSF53474">
    <property type="entry name" value="alpha/beta-Hydrolases"/>
    <property type="match status" value="1"/>
</dbReference>
<evidence type="ECO:0000313" key="4">
    <source>
        <dbReference type="Proteomes" id="UP000184164"/>
    </source>
</evidence>
<dbReference type="EMBL" id="FQUM01000001">
    <property type="protein sequence ID" value="SHE46883.1"/>
    <property type="molecule type" value="Genomic_DNA"/>
</dbReference>
<accession>A0A1M4TR04</accession>
<sequence length="338" mass="37488">MEECKSKNDIIIIFGKTLIMSKHFSLLFLFTILGLSLFGQEKYISHFTSDVVVETLTYASKDGQDLALDVYLPQNDPDTDRPLLLFVHGGGFFAGERNSESIVRFCNNLAEYGYVAASISYRLTRKGTPEKFGCDCPEKEKLATFAAAVEDIQDATYYLIQNSEYLGIDPYKIILAGGSAGAEAALMTAYTPPVCYDLPSGPVSYAGVIGLAGAIPDTTIIYKESAVPSMFFHGTDDNLVPYGTAPHHYCAKNKPGYIILHGSRTIASKLDKLAVPYWLHTTCGGGHELAGTPLHKYFDEIVDFCYSFVVKKSTEFRHTVVKDKEQQPNYKQYNYCEQ</sequence>
<dbReference type="Gene3D" id="3.40.50.1820">
    <property type="entry name" value="alpha/beta hydrolase"/>
    <property type="match status" value="1"/>
</dbReference>
<gene>
    <name evidence="3" type="ORF">SAMN05444274_101437</name>
</gene>
<keyword evidence="4" id="KW-1185">Reference proteome</keyword>
<protein>
    <submittedName>
        <fullName evidence="3">Acetyl esterase/lipase</fullName>
    </submittedName>
</protein>
<dbReference type="Pfam" id="PF20434">
    <property type="entry name" value="BD-FAE"/>
    <property type="match status" value="1"/>
</dbReference>
<dbReference type="InterPro" id="IPR029058">
    <property type="entry name" value="AB_hydrolase_fold"/>
</dbReference>